<keyword evidence="2" id="KW-0472">Membrane</keyword>
<feature type="transmembrane region" description="Helical" evidence="2">
    <location>
        <begin position="182"/>
        <end position="203"/>
    </location>
</feature>
<protein>
    <submittedName>
        <fullName evidence="3">Uncharacterized protein</fullName>
    </submittedName>
</protein>
<feature type="transmembrane region" description="Helical" evidence="2">
    <location>
        <begin position="101"/>
        <end position="122"/>
    </location>
</feature>
<feature type="transmembrane region" description="Helical" evidence="2">
    <location>
        <begin position="274"/>
        <end position="295"/>
    </location>
</feature>
<feature type="transmembrane region" description="Helical" evidence="2">
    <location>
        <begin position="215"/>
        <end position="237"/>
    </location>
</feature>
<evidence type="ECO:0000256" key="2">
    <source>
        <dbReference type="SAM" id="Phobius"/>
    </source>
</evidence>
<accession>A0A2L0EPX5</accession>
<keyword evidence="2" id="KW-0812">Transmembrane</keyword>
<gene>
    <name evidence="3" type="ORF">SOCE26_027590</name>
</gene>
<dbReference type="EMBL" id="CP012673">
    <property type="protein sequence ID" value="AUX41349.1"/>
    <property type="molecule type" value="Genomic_DNA"/>
</dbReference>
<organism evidence="3 4">
    <name type="scientific">Sorangium cellulosum</name>
    <name type="common">Polyangium cellulosum</name>
    <dbReference type="NCBI Taxonomy" id="56"/>
    <lineage>
        <taxon>Bacteria</taxon>
        <taxon>Pseudomonadati</taxon>
        <taxon>Myxococcota</taxon>
        <taxon>Polyangia</taxon>
        <taxon>Polyangiales</taxon>
        <taxon>Polyangiaceae</taxon>
        <taxon>Sorangium</taxon>
    </lineage>
</organism>
<feature type="transmembrane region" description="Helical" evidence="2">
    <location>
        <begin position="143"/>
        <end position="162"/>
    </location>
</feature>
<dbReference type="Proteomes" id="UP000238348">
    <property type="component" value="Chromosome"/>
</dbReference>
<feature type="region of interest" description="Disordered" evidence="1">
    <location>
        <begin position="1"/>
        <end position="29"/>
    </location>
</feature>
<feature type="transmembrane region" description="Helical" evidence="2">
    <location>
        <begin position="243"/>
        <end position="262"/>
    </location>
</feature>
<dbReference type="AlphaFoldDB" id="A0A2L0EPX5"/>
<feature type="transmembrane region" description="Helical" evidence="2">
    <location>
        <begin position="41"/>
        <end position="60"/>
    </location>
</feature>
<proteinExistence type="predicted"/>
<evidence type="ECO:0000313" key="4">
    <source>
        <dbReference type="Proteomes" id="UP000238348"/>
    </source>
</evidence>
<evidence type="ECO:0000256" key="1">
    <source>
        <dbReference type="SAM" id="MobiDB-lite"/>
    </source>
</evidence>
<sequence>MEGGATHPSAAAGPEVEPQRARPAARRPAVHERPGAVAAYFGYRALASLLLATPLSVLAAQVAGGYPGGDVVLFAPGGLMLVEVQRLAAVAAAALAAQLGVGALLAAALGLIPLAALLVALAREGPLSAHEVGARVARALGPLALLWGVALAAEVAAAALVLMPGMSVCAQLAVAPRTRDLAAAGVAAAALVPVAAIGLIHDVARVAAVGEQRGFYDAVARALAALQGAPLAAAWAYSWRGALTLAAFSGAAWGIHAAGAASGPRVAAAFGAHLAALAVAAVLRASWLAAALRLLDRTAPSPMAEPPADAAPGRADTGA</sequence>
<reference evidence="3 4" key="1">
    <citation type="submission" date="2015-09" db="EMBL/GenBank/DDBJ databases">
        <title>Sorangium comparison.</title>
        <authorList>
            <person name="Zaburannyi N."/>
            <person name="Bunk B."/>
            <person name="Overmann J."/>
            <person name="Mueller R."/>
        </authorList>
    </citation>
    <scope>NUCLEOTIDE SEQUENCE [LARGE SCALE GENOMIC DNA]</scope>
    <source>
        <strain evidence="3 4">So ce26</strain>
    </source>
</reference>
<evidence type="ECO:0000313" key="3">
    <source>
        <dbReference type="EMBL" id="AUX41349.1"/>
    </source>
</evidence>
<name>A0A2L0EPX5_SORCE</name>
<feature type="transmembrane region" description="Helical" evidence="2">
    <location>
        <begin position="72"/>
        <end position="95"/>
    </location>
</feature>
<keyword evidence="2" id="KW-1133">Transmembrane helix</keyword>